<dbReference type="Proteomes" id="UP001139311">
    <property type="component" value="Unassembled WGS sequence"/>
</dbReference>
<name>A0A9X1IFS0_9PROT</name>
<keyword evidence="2" id="KW-1185">Reference proteome</keyword>
<dbReference type="EMBL" id="JAJAQI010000017">
    <property type="protein sequence ID" value="MCB4822568.1"/>
    <property type="molecule type" value="Genomic_DNA"/>
</dbReference>
<protein>
    <submittedName>
        <fullName evidence="1">Uncharacterized protein</fullName>
    </submittedName>
</protein>
<proteinExistence type="predicted"/>
<comment type="caution">
    <text evidence="1">The sequence shown here is derived from an EMBL/GenBank/DDBJ whole genome shotgun (WGS) entry which is preliminary data.</text>
</comment>
<organism evidence="1 2">
    <name type="scientific">Roseicella aerolata</name>
    <dbReference type="NCBI Taxonomy" id="2883479"/>
    <lineage>
        <taxon>Bacteria</taxon>
        <taxon>Pseudomonadati</taxon>
        <taxon>Pseudomonadota</taxon>
        <taxon>Alphaproteobacteria</taxon>
        <taxon>Acetobacterales</taxon>
        <taxon>Roseomonadaceae</taxon>
        <taxon>Roseicella</taxon>
    </lineage>
</organism>
<reference evidence="1" key="1">
    <citation type="submission" date="2021-10" db="EMBL/GenBank/DDBJ databases">
        <title>Roseicella aerolatum sp. nov., isolated from aerosols of e-waste dismantling site.</title>
        <authorList>
            <person name="Qin T."/>
        </authorList>
    </citation>
    <scope>NUCLEOTIDE SEQUENCE</scope>
    <source>
        <strain evidence="1">GB24</strain>
    </source>
</reference>
<sequence length="79" mass="8014">MSASLPVALSDTLVGTAVPQAGRLRFTAADPRLANLDGAFFDSAAAARRMAETVLTARAPLPNGGPVAGRALLALLRQG</sequence>
<accession>A0A9X1IFS0</accession>
<evidence type="ECO:0000313" key="1">
    <source>
        <dbReference type="EMBL" id="MCB4822568.1"/>
    </source>
</evidence>
<dbReference type="RefSeq" id="WP_226608619.1">
    <property type="nucleotide sequence ID" value="NZ_JAJAQI010000017.1"/>
</dbReference>
<evidence type="ECO:0000313" key="2">
    <source>
        <dbReference type="Proteomes" id="UP001139311"/>
    </source>
</evidence>
<gene>
    <name evidence="1" type="ORF">LHA35_12560</name>
</gene>
<dbReference type="AlphaFoldDB" id="A0A9X1IFS0"/>